<feature type="compositionally biased region" description="Low complexity" evidence="1">
    <location>
        <begin position="46"/>
        <end position="60"/>
    </location>
</feature>
<feature type="domain" description="Myb-like" evidence="2">
    <location>
        <begin position="175"/>
        <end position="225"/>
    </location>
</feature>
<name>A0A9W7KYK0_9STRA</name>
<dbReference type="Proteomes" id="UP001165122">
    <property type="component" value="Unassembled WGS sequence"/>
</dbReference>
<dbReference type="PROSITE" id="PS50090">
    <property type="entry name" value="MYB_LIKE"/>
    <property type="match status" value="1"/>
</dbReference>
<evidence type="ECO:0000256" key="1">
    <source>
        <dbReference type="SAM" id="MobiDB-lite"/>
    </source>
</evidence>
<protein>
    <recommendedName>
        <fullName evidence="2">Myb-like domain-containing protein</fullName>
    </recommendedName>
</protein>
<dbReference type="AlphaFoldDB" id="A0A9W7KYK0"/>
<dbReference type="SMART" id="SM00717">
    <property type="entry name" value="SANT"/>
    <property type="match status" value="2"/>
</dbReference>
<feature type="compositionally biased region" description="Polar residues" evidence="1">
    <location>
        <begin position="75"/>
        <end position="84"/>
    </location>
</feature>
<dbReference type="EMBL" id="BRXW01000244">
    <property type="protein sequence ID" value="GMI16144.1"/>
    <property type="molecule type" value="Genomic_DNA"/>
</dbReference>
<sequence>MHPPSKPVGQPRKFSDGYKYNPNLRRPKIPPSEPPPKLAPSPQQPTSPQQSQPQFQKQHPFNSNTQRPKWARQFDANSKPTRTLPTRIGKGFNPNLGSKARALSEFVRETEQIKQKRAEKQKNGKSSKPFTPEEDNRLLHLTAPPEFTWAVVRGHFPGRNIPSLIQRFSFLKYDNSGVEMREWSEEEDELLKEWVKKVDGRWWDVPGGVFERTGEEIMRRVEEMKEERVGGRNSRGDKFRRVEEEEAWKLDSEAEVKNDKARSWFEDQITESNVSVPTSTLEEINTATTVTQKLESKISENALEEREFERQIEDDELTRDVLCDFEEDSRQTALSKHVAHLEERNKKRTREDYENRAKEDEKRFARLPKKPRERRGYQKCPHSGCEFKGHSRAMKVHRSERHGLYSVVYDCEICGWGGETEWGFKCHMKVEHEEEVEMGVERIVEGKKMLVCVGEGGRRGVLEVKVGEEEEIWV</sequence>
<feature type="region of interest" description="Disordered" evidence="1">
    <location>
        <begin position="110"/>
        <end position="134"/>
    </location>
</feature>
<feature type="compositionally biased region" description="Basic and acidic residues" evidence="1">
    <location>
        <begin position="110"/>
        <end position="122"/>
    </location>
</feature>
<proteinExistence type="predicted"/>
<dbReference type="SMART" id="SM00355">
    <property type="entry name" value="ZnF_C2H2"/>
    <property type="match status" value="2"/>
</dbReference>
<dbReference type="SUPFAM" id="SSF46689">
    <property type="entry name" value="Homeodomain-like"/>
    <property type="match status" value="1"/>
</dbReference>
<reference evidence="4" key="1">
    <citation type="journal article" date="2023" name="Commun. Biol.">
        <title>Genome analysis of Parmales, the sister group of diatoms, reveals the evolutionary specialization of diatoms from phago-mixotrophs to photoautotrophs.</title>
        <authorList>
            <person name="Ban H."/>
            <person name="Sato S."/>
            <person name="Yoshikawa S."/>
            <person name="Yamada K."/>
            <person name="Nakamura Y."/>
            <person name="Ichinomiya M."/>
            <person name="Sato N."/>
            <person name="Blanc-Mathieu R."/>
            <person name="Endo H."/>
            <person name="Kuwata A."/>
            <person name="Ogata H."/>
        </authorList>
    </citation>
    <scope>NUCLEOTIDE SEQUENCE [LARGE SCALE GENOMIC DNA]</scope>
    <source>
        <strain evidence="4">NIES 3700</strain>
    </source>
</reference>
<dbReference type="Pfam" id="PF00249">
    <property type="entry name" value="Myb_DNA-binding"/>
    <property type="match status" value="1"/>
</dbReference>
<keyword evidence="4" id="KW-1185">Reference proteome</keyword>
<feature type="region of interest" description="Disordered" evidence="1">
    <location>
        <begin position="1"/>
        <end position="97"/>
    </location>
</feature>
<dbReference type="CDD" id="cd00167">
    <property type="entry name" value="SANT"/>
    <property type="match status" value="1"/>
</dbReference>
<accession>A0A9W7KYK0</accession>
<dbReference type="InterPro" id="IPR009057">
    <property type="entry name" value="Homeodomain-like_sf"/>
</dbReference>
<organism evidence="3 4">
    <name type="scientific">Triparma laevis f. longispina</name>
    <dbReference type="NCBI Taxonomy" id="1714387"/>
    <lineage>
        <taxon>Eukaryota</taxon>
        <taxon>Sar</taxon>
        <taxon>Stramenopiles</taxon>
        <taxon>Ochrophyta</taxon>
        <taxon>Bolidophyceae</taxon>
        <taxon>Parmales</taxon>
        <taxon>Triparmaceae</taxon>
        <taxon>Triparma</taxon>
    </lineage>
</organism>
<evidence type="ECO:0000259" key="2">
    <source>
        <dbReference type="PROSITE" id="PS50090"/>
    </source>
</evidence>
<feature type="compositionally biased region" description="Pro residues" evidence="1">
    <location>
        <begin position="29"/>
        <end position="45"/>
    </location>
</feature>
<comment type="caution">
    <text evidence="3">The sequence shown here is derived from an EMBL/GenBank/DDBJ whole genome shotgun (WGS) entry which is preliminary data.</text>
</comment>
<gene>
    <name evidence="3" type="ORF">TrLO_g13750</name>
</gene>
<dbReference type="InterPro" id="IPR013087">
    <property type="entry name" value="Znf_C2H2_type"/>
</dbReference>
<evidence type="ECO:0000313" key="4">
    <source>
        <dbReference type="Proteomes" id="UP001165122"/>
    </source>
</evidence>
<dbReference type="Gene3D" id="1.10.10.60">
    <property type="entry name" value="Homeodomain-like"/>
    <property type="match status" value="1"/>
</dbReference>
<evidence type="ECO:0000313" key="3">
    <source>
        <dbReference type="EMBL" id="GMI16144.1"/>
    </source>
</evidence>
<dbReference type="InterPro" id="IPR001005">
    <property type="entry name" value="SANT/Myb"/>
</dbReference>